<evidence type="ECO:0000313" key="1">
    <source>
        <dbReference type="EMBL" id="CAE6935492.1"/>
    </source>
</evidence>
<dbReference type="RefSeq" id="WP_201139420.1">
    <property type="nucleotide sequence ID" value="NZ_CAJNAS010000016.1"/>
</dbReference>
<sequence length="219" mass="24571">MTFPFNRPSTTEASFSNKLPVWVLVAENGPERTCIPFEHTVHGPVIRCFLSRFDAAIEAAVITLRSRMRYYVVPAAEIDRMLFRERDGAGFIAYLHIGWFARGGQILLRPDGLPAGSSQPLRWLGGCKDGFEVDGRTLAMIERIHEHAGLFAWRETLGELDGWSDANWSQARKQALQSLSELGRDEGMSAGDQLALFDPEAGQWHFVPRSLVQEQLPSE</sequence>
<comment type="caution">
    <text evidence="1">The sequence shown here is derived from an EMBL/GenBank/DDBJ whole genome shotgun (WGS) entry which is preliminary data.</text>
</comment>
<accession>A0A9N8N1G0</accession>
<gene>
    <name evidence="1" type="ORF">R70211_05366</name>
</gene>
<reference evidence="1" key="1">
    <citation type="submission" date="2021-02" db="EMBL/GenBank/DDBJ databases">
        <authorList>
            <person name="Vanwijnsberghe S."/>
        </authorList>
    </citation>
    <scope>NUCLEOTIDE SEQUENCE</scope>
    <source>
        <strain evidence="1">R-70211</strain>
    </source>
</reference>
<dbReference type="AlphaFoldDB" id="A0A9N8N1G0"/>
<protein>
    <submittedName>
        <fullName evidence="1">Uncharacterized protein</fullName>
    </submittedName>
</protein>
<dbReference type="Proteomes" id="UP000675121">
    <property type="component" value="Unassembled WGS sequence"/>
</dbReference>
<evidence type="ECO:0000313" key="2">
    <source>
        <dbReference type="Proteomes" id="UP000675121"/>
    </source>
</evidence>
<proteinExistence type="predicted"/>
<dbReference type="EMBL" id="CAJNAS010000016">
    <property type="protein sequence ID" value="CAE6935492.1"/>
    <property type="molecule type" value="Genomic_DNA"/>
</dbReference>
<name>A0A9N8N1G0_9BURK</name>
<keyword evidence="2" id="KW-1185">Reference proteome</keyword>
<organism evidence="1 2">
    <name type="scientific">Paraburkholderia domus</name>
    <dbReference type="NCBI Taxonomy" id="2793075"/>
    <lineage>
        <taxon>Bacteria</taxon>
        <taxon>Pseudomonadati</taxon>
        <taxon>Pseudomonadota</taxon>
        <taxon>Betaproteobacteria</taxon>
        <taxon>Burkholderiales</taxon>
        <taxon>Burkholderiaceae</taxon>
        <taxon>Paraburkholderia</taxon>
    </lineage>
</organism>